<evidence type="ECO:0000256" key="1">
    <source>
        <dbReference type="ARBA" id="ARBA00022722"/>
    </source>
</evidence>
<keyword evidence="3" id="KW-0269">Exonuclease</keyword>
<protein>
    <recommendedName>
        <fullName evidence="6">Exonuclease domain-containing protein</fullName>
    </recommendedName>
</protein>
<dbReference type="Proteomes" id="UP000240760">
    <property type="component" value="Unassembled WGS sequence"/>
</dbReference>
<proteinExistence type="predicted"/>
<dbReference type="GO" id="GO:0003676">
    <property type="term" value="F:nucleic acid binding"/>
    <property type="evidence" value="ECO:0007669"/>
    <property type="project" value="InterPro"/>
</dbReference>
<keyword evidence="5" id="KW-1185">Reference proteome</keyword>
<dbReference type="GO" id="GO:0005634">
    <property type="term" value="C:nucleus"/>
    <property type="evidence" value="ECO:0007669"/>
    <property type="project" value="TreeGrafter"/>
</dbReference>
<dbReference type="STRING" id="983965.A0A2T4BSW4"/>
<evidence type="ECO:0000256" key="2">
    <source>
        <dbReference type="ARBA" id="ARBA00022801"/>
    </source>
</evidence>
<name>A0A2T4BSW4_TRILO</name>
<dbReference type="GO" id="GO:0004527">
    <property type="term" value="F:exonuclease activity"/>
    <property type="evidence" value="ECO:0007669"/>
    <property type="project" value="UniProtKB-KW"/>
</dbReference>
<dbReference type="InterPro" id="IPR036397">
    <property type="entry name" value="RNaseH_sf"/>
</dbReference>
<evidence type="ECO:0000313" key="4">
    <source>
        <dbReference type="EMBL" id="PTB72394.1"/>
    </source>
</evidence>
<dbReference type="SUPFAM" id="SSF53098">
    <property type="entry name" value="Ribonuclease H-like"/>
    <property type="match status" value="1"/>
</dbReference>
<feature type="non-terminal residue" evidence="4">
    <location>
        <position position="206"/>
    </location>
</feature>
<sequence>MSPVHQDSIQKRKAVVIACEFGIAESRRNEPLAVCVVDCLTGETLVSALVAATQPMFNWRKDIHGIGLSQMNAATKSGQCLAGWRAAREKLFEYIDSETILVGYGIRLPLELLRFYHTKVVDPQVLVTAAVFPRRIPVFAKGKYKTTLPHVCSEFLRITLRQGLHGKAGIHDRLENALAAREVALQCIQRPAELEAWAQRKRNEFW</sequence>
<accession>A0A2T4BSW4</accession>
<dbReference type="EMBL" id="KZ679141">
    <property type="protein sequence ID" value="PTB72394.1"/>
    <property type="molecule type" value="Genomic_DNA"/>
</dbReference>
<dbReference type="InterPro" id="IPR047021">
    <property type="entry name" value="REXO1/3/4-like"/>
</dbReference>
<dbReference type="AlphaFoldDB" id="A0A2T4BSW4"/>
<evidence type="ECO:0000313" key="5">
    <source>
        <dbReference type="Proteomes" id="UP000240760"/>
    </source>
</evidence>
<gene>
    <name evidence="4" type="ORF">M440DRAFT_1311691</name>
</gene>
<dbReference type="PANTHER" id="PTHR12801">
    <property type="entry name" value="RNA EXONUCLEASE REXO1 / RECO3 FAMILY MEMBER-RELATED"/>
    <property type="match status" value="1"/>
</dbReference>
<keyword evidence="2" id="KW-0378">Hydrolase</keyword>
<keyword evidence="1" id="KW-0540">Nuclease</keyword>
<dbReference type="InterPro" id="IPR012337">
    <property type="entry name" value="RNaseH-like_sf"/>
</dbReference>
<evidence type="ECO:0008006" key="6">
    <source>
        <dbReference type="Google" id="ProtNLM"/>
    </source>
</evidence>
<organism evidence="4 5">
    <name type="scientific">Trichoderma longibrachiatum ATCC 18648</name>
    <dbReference type="NCBI Taxonomy" id="983965"/>
    <lineage>
        <taxon>Eukaryota</taxon>
        <taxon>Fungi</taxon>
        <taxon>Dikarya</taxon>
        <taxon>Ascomycota</taxon>
        <taxon>Pezizomycotina</taxon>
        <taxon>Sordariomycetes</taxon>
        <taxon>Hypocreomycetidae</taxon>
        <taxon>Hypocreales</taxon>
        <taxon>Hypocreaceae</taxon>
        <taxon>Trichoderma</taxon>
    </lineage>
</organism>
<dbReference type="Gene3D" id="3.30.420.10">
    <property type="entry name" value="Ribonuclease H-like superfamily/Ribonuclease H"/>
    <property type="match status" value="1"/>
</dbReference>
<dbReference type="OrthoDB" id="16516at2759"/>
<reference evidence="4 5" key="1">
    <citation type="submission" date="2016-07" db="EMBL/GenBank/DDBJ databases">
        <title>Multiple horizontal gene transfer events from other fungi enriched the ability of initially mycotrophic Trichoderma (Ascomycota) to feed on dead plant biomass.</title>
        <authorList>
            <consortium name="DOE Joint Genome Institute"/>
            <person name="Aerts A."/>
            <person name="Atanasova L."/>
            <person name="Chenthamara K."/>
            <person name="Zhang J."/>
            <person name="Grujic M."/>
            <person name="Henrissat B."/>
            <person name="Kuo A."/>
            <person name="Salamov A."/>
            <person name="Lipzen A."/>
            <person name="Labutti K."/>
            <person name="Barry K."/>
            <person name="Miao Y."/>
            <person name="Rahimi M.J."/>
            <person name="Shen Q."/>
            <person name="Grigoriev I.V."/>
            <person name="Kubicek C.P."/>
            <person name="Druzhinina I.S."/>
        </authorList>
    </citation>
    <scope>NUCLEOTIDE SEQUENCE [LARGE SCALE GENOMIC DNA]</scope>
    <source>
        <strain evidence="4 5">ATCC 18648</strain>
    </source>
</reference>
<evidence type="ECO:0000256" key="3">
    <source>
        <dbReference type="ARBA" id="ARBA00022839"/>
    </source>
</evidence>